<keyword evidence="1" id="KW-0732">Signal</keyword>
<feature type="signal peptide" evidence="1">
    <location>
        <begin position="1"/>
        <end position="17"/>
    </location>
</feature>
<evidence type="ECO:0000313" key="3">
    <source>
        <dbReference type="Proteomes" id="UP000015105"/>
    </source>
</evidence>
<reference evidence="3" key="2">
    <citation type="journal article" date="2017" name="Nat. Plants">
        <title>The Aegilops tauschii genome reveals multiple impacts of transposons.</title>
        <authorList>
            <person name="Zhao G."/>
            <person name="Zou C."/>
            <person name="Li K."/>
            <person name="Wang K."/>
            <person name="Li T."/>
            <person name="Gao L."/>
            <person name="Zhang X."/>
            <person name="Wang H."/>
            <person name="Yang Z."/>
            <person name="Liu X."/>
            <person name="Jiang W."/>
            <person name="Mao L."/>
            <person name="Kong X."/>
            <person name="Jiao Y."/>
            <person name="Jia J."/>
        </authorList>
    </citation>
    <scope>NUCLEOTIDE SEQUENCE [LARGE SCALE GENOMIC DNA]</scope>
    <source>
        <strain evidence="3">cv. AL8/78</strain>
    </source>
</reference>
<dbReference type="Gramene" id="AET1Gv20352600.12">
    <property type="protein sequence ID" value="AET1Gv20352600.12"/>
    <property type="gene ID" value="AET1Gv20352600"/>
</dbReference>
<accession>A0A452YAA4</accession>
<evidence type="ECO:0000256" key="1">
    <source>
        <dbReference type="SAM" id="SignalP"/>
    </source>
</evidence>
<feature type="chain" id="PRO_5019220171" evidence="1">
    <location>
        <begin position="18"/>
        <end position="60"/>
    </location>
</feature>
<evidence type="ECO:0000313" key="2">
    <source>
        <dbReference type="EnsemblPlants" id="AET1Gv20352600.12"/>
    </source>
</evidence>
<organism evidence="2 3">
    <name type="scientific">Aegilops tauschii subsp. strangulata</name>
    <name type="common">Goatgrass</name>
    <dbReference type="NCBI Taxonomy" id="200361"/>
    <lineage>
        <taxon>Eukaryota</taxon>
        <taxon>Viridiplantae</taxon>
        <taxon>Streptophyta</taxon>
        <taxon>Embryophyta</taxon>
        <taxon>Tracheophyta</taxon>
        <taxon>Spermatophyta</taxon>
        <taxon>Magnoliopsida</taxon>
        <taxon>Liliopsida</taxon>
        <taxon>Poales</taxon>
        <taxon>Poaceae</taxon>
        <taxon>BOP clade</taxon>
        <taxon>Pooideae</taxon>
        <taxon>Triticodae</taxon>
        <taxon>Triticeae</taxon>
        <taxon>Triticinae</taxon>
        <taxon>Aegilops</taxon>
    </lineage>
</organism>
<dbReference type="AlphaFoldDB" id="A0A452YAA4"/>
<protein>
    <submittedName>
        <fullName evidence="2">Uncharacterized protein</fullName>
    </submittedName>
</protein>
<reference evidence="3" key="1">
    <citation type="journal article" date="2014" name="Science">
        <title>Ancient hybridizations among the ancestral genomes of bread wheat.</title>
        <authorList>
            <consortium name="International Wheat Genome Sequencing Consortium,"/>
            <person name="Marcussen T."/>
            <person name="Sandve S.R."/>
            <person name="Heier L."/>
            <person name="Spannagl M."/>
            <person name="Pfeifer M."/>
            <person name="Jakobsen K.S."/>
            <person name="Wulff B.B."/>
            <person name="Steuernagel B."/>
            <person name="Mayer K.F."/>
            <person name="Olsen O.A."/>
        </authorList>
    </citation>
    <scope>NUCLEOTIDE SEQUENCE [LARGE SCALE GENOMIC DNA]</scope>
    <source>
        <strain evidence="3">cv. AL8/78</strain>
    </source>
</reference>
<dbReference type="Proteomes" id="UP000015105">
    <property type="component" value="Chromosome 1D"/>
</dbReference>
<dbReference type="EnsemblPlants" id="AET1Gv20352600.12">
    <property type="protein sequence ID" value="AET1Gv20352600.12"/>
    <property type="gene ID" value="AET1Gv20352600"/>
</dbReference>
<keyword evidence="3" id="KW-1185">Reference proteome</keyword>
<proteinExistence type="predicted"/>
<reference evidence="2" key="4">
    <citation type="submission" date="2019-03" db="UniProtKB">
        <authorList>
            <consortium name="EnsemblPlants"/>
        </authorList>
    </citation>
    <scope>IDENTIFICATION</scope>
</reference>
<name>A0A452YAA4_AEGTS</name>
<reference evidence="2" key="5">
    <citation type="journal article" date="2021" name="G3 (Bethesda)">
        <title>Aegilops tauschii genome assembly Aet v5.0 features greater sequence contiguity and improved annotation.</title>
        <authorList>
            <person name="Wang L."/>
            <person name="Zhu T."/>
            <person name="Rodriguez J.C."/>
            <person name="Deal K.R."/>
            <person name="Dubcovsky J."/>
            <person name="McGuire P.E."/>
            <person name="Lux T."/>
            <person name="Spannagl M."/>
            <person name="Mayer K.F.X."/>
            <person name="Baldrich P."/>
            <person name="Meyers B.C."/>
            <person name="Huo N."/>
            <person name="Gu Y.Q."/>
            <person name="Zhou H."/>
            <person name="Devos K.M."/>
            <person name="Bennetzen J.L."/>
            <person name="Unver T."/>
            <person name="Budak H."/>
            <person name="Gulick P.J."/>
            <person name="Galiba G."/>
            <person name="Kalapos B."/>
            <person name="Nelson D.R."/>
            <person name="Li P."/>
            <person name="You F.M."/>
            <person name="Luo M.C."/>
            <person name="Dvorak J."/>
        </authorList>
    </citation>
    <scope>NUCLEOTIDE SEQUENCE [LARGE SCALE GENOMIC DNA]</scope>
    <source>
        <strain evidence="2">cv. AL8/78</strain>
    </source>
</reference>
<reference evidence="2" key="3">
    <citation type="journal article" date="2017" name="Nature">
        <title>Genome sequence of the progenitor of the wheat D genome Aegilops tauschii.</title>
        <authorList>
            <person name="Luo M.C."/>
            <person name="Gu Y.Q."/>
            <person name="Puiu D."/>
            <person name="Wang H."/>
            <person name="Twardziok S.O."/>
            <person name="Deal K.R."/>
            <person name="Huo N."/>
            <person name="Zhu T."/>
            <person name="Wang L."/>
            <person name="Wang Y."/>
            <person name="McGuire P.E."/>
            <person name="Liu S."/>
            <person name="Long H."/>
            <person name="Ramasamy R.K."/>
            <person name="Rodriguez J.C."/>
            <person name="Van S.L."/>
            <person name="Yuan L."/>
            <person name="Wang Z."/>
            <person name="Xia Z."/>
            <person name="Xiao L."/>
            <person name="Anderson O.D."/>
            <person name="Ouyang S."/>
            <person name="Liang Y."/>
            <person name="Zimin A.V."/>
            <person name="Pertea G."/>
            <person name="Qi P."/>
            <person name="Bennetzen J.L."/>
            <person name="Dai X."/>
            <person name="Dawson M.W."/>
            <person name="Muller H.G."/>
            <person name="Kugler K."/>
            <person name="Rivarola-Duarte L."/>
            <person name="Spannagl M."/>
            <person name="Mayer K.F.X."/>
            <person name="Lu F.H."/>
            <person name="Bevan M.W."/>
            <person name="Leroy P."/>
            <person name="Li P."/>
            <person name="You F.M."/>
            <person name="Sun Q."/>
            <person name="Liu Z."/>
            <person name="Lyons E."/>
            <person name="Wicker T."/>
            <person name="Salzberg S.L."/>
            <person name="Devos K.M."/>
            <person name="Dvorak J."/>
        </authorList>
    </citation>
    <scope>NUCLEOTIDE SEQUENCE [LARGE SCALE GENOMIC DNA]</scope>
    <source>
        <strain evidence="2">cv. AL8/78</strain>
    </source>
</reference>
<sequence length="60" mass="6731">MIMCRVFLLRLASPSWFVYHNSCHCKNGTVGTVVDIFLRCSLKAGGTIISHINHPFLVLL</sequence>